<feature type="compositionally biased region" description="Polar residues" evidence="1">
    <location>
        <begin position="182"/>
        <end position="191"/>
    </location>
</feature>
<organism evidence="2 3">
    <name type="scientific">Asparagus officinalis</name>
    <name type="common">Garden asparagus</name>
    <dbReference type="NCBI Taxonomy" id="4686"/>
    <lineage>
        <taxon>Eukaryota</taxon>
        <taxon>Viridiplantae</taxon>
        <taxon>Streptophyta</taxon>
        <taxon>Embryophyta</taxon>
        <taxon>Tracheophyta</taxon>
        <taxon>Spermatophyta</taxon>
        <taxon>Magnoliopsida</taxon>
        <taxon>Liliopsida</taxon>
        <taxon>Asparagales</taxon>
        <taxon>Asparagaceae</taxon>
        <taxon>Asparagoideae</taxon>
        <taxon>Asparagus</taxon>
    </lineage>
</organism>
<dbReference type="Gramene" id="ONK78926">
    <property type="protein sequence ID" value="ONK78926"/>
    <property type="gene ID" value="A4U43_C01F1070"/>
</dbReference>
<evidence type="ECO:0000256" key="1">
    <source>
        <dbReference type="SAM" id="MobiDB-lite"/>
    </source>
</evidence>
<keyword evidence="3" id="KW-1185">Reference proteome</keyword>
<dbReference type="Proteomes" id="UP000243459">
    <property type="component" value="Chromosome 1"/>
</dbReference>
<feature type="region of interest" description="Disordered" evidence="1">
    <location>
        <begin position="173"/>
        <end position="192"/>
    </location>
</feature>
<dbReference type="PANTHER" id="PTHR46328:SF35">
    <property type="entry name" value="PROTEIN FAR1-RELATED SEQUENCE 5-LIKE"/>
    <property type="match status" value="1"/>
</dbReference>
<feature type="compositionally biased region" description="Polar residues" evidence="1">
    <location>
        <begin position="36"/>
        <end position="45"/>
    </location>
</feature>
<accession>A0A5P1FKS2</accession>
<name>A0A5P1FKS2_ASPOF</name>
<reference evidence="3" key="1">
    <citation type="journal article" date="2017" name="Nat. Commun.">
        <title>The asparagus genome sheds light on the origin and evolution of a young Y chromosome.</title>
        <authorList>
            <person name="Harkess A."/>
            <person name="Zhou J."/>
            <person name="Xu C."/>
            <person name="Bowers J.E."/>
            <person name="Van der Hulst R."/>
            <person name="Ayyampalayam S."/>
            <person name="Mercati F."/>
            <person name="Riccardi P."/>
            <person name="McKain M.R."/>
            <person name="Kakrana A."/>
            <person name="Tang H."/>
            <person name="Ray J."/>
            <person name="Groenendijk J."/>
            <person name="Arikit S."/>
            <person name="Mathioni S.M."/>
            <person name="Nakano M."/>
            <person name="Shan H."/>
            <person name="Telgmann-Rauber A."/>
            <person name="Kanno A."/>
            <person name="Yue Z."/>
            <person name="Chen H."/>
            <person name="Li W."/>
            <person name="Chen Y."/>
            <person name="Xu X."/>
            <person name="Zhang Y."/>
            <person name="Luo S."/>
            <person name="Chen H."/>
            <person name="Gao J."/>
            <person name="Mao Z."/>
            <person name="Pires J.C."/>
            <person name="Luo M."/>
            <person name="Kudrna D."/>
            <person name="Wing R.A."/>
            <person name="Meyers B.C."/>
            <person name="Yi K."/>
            <person name="Kong H."/>
            <person name="Lavrijsen P."/>
            <person name="Sunseri F."/>
            <person name="Falavigna A."/>
            <person name="Ye Y."/>
            <person name="Leebens-Mack J.H."/>
            <person name="Chen G."/>
        </authorList>
    </citation>
    <scope>NUCLEOTIDE SEQUENCE [LARGE SCALE GENOMIC DNA]</scope>
    <source>
        <strain evidence="3">cv. DH0086</strain>
    </source>
</reference>
<dbReference type="EMBL" id="CM007381">
    <property type="protein sequence ID" value="ONK78926.1"/>
    <property type="molecule type" value="Genomic_DNA"/>
</dbReference>
<dbReference type="PANTHER" id="PTHR46328">
    <property type="entry name" value="FAR-RED IMPAIRED RESPONSIVE (FAR1) FAMILY PROTEIN-RELATED"/>
    <property type="match status" value="1"/>
</dbReference>
<proteinExistence type="predicted"/>
<gene>
    <name evidence="2" type="ORF">A4U43_C01F1070</name>
</gene>
<sequence>MASASILTKEDMASASISSPSNPPHSPESSHHDLSNPSNIVLSSQSHRDESLVRGNNDLGQSHVQGDNNPEKAMFDLMLWSGDHGEEEEVLSGFSKEGTDEINTNEDGNEAMKNCEERVEEPDVGMEFNTPNEAYLYYSRFAKEKGFVVAKRSSGKGKDGVVRHVILQCSKGGKARARGSNPIKTRPQTKVDSPAHLKEMEFYLPNIAQIYMTRNKFDEKEDHGLKGRKV</sequence>
<evidence type="ECO:0000313" key="3">
    <source>
        <dbReference type="Proteomes" id="UP000243459"/>
    </source>
</evidence>
<evidence type="ECO:0000313" key="2">
    <source>
        <dbReference type="EMBL" id="ONK78926.1"/>
    </source>
</evidence>
<protein>
    <recommendedName>
        <fullName evidence="4">FAR1 domain-containing protein</fullName>
    </recommendedName>
</protein>
<feature type="region of interest" description="Disordered" evidence="1">
    <location>
        <begin position="1"/>
        <end position="69"/>
    </location>
</feature>
<evidence type="ECO:0008006" key="4">
    <source>
        <dbReference type="Google" id="ProtNLM"/>
    </source>
</evidence>
<dbReference type="AlphaFoldDB" id="A0A5P1FKS2"/>
<feature type="compositionally biased region" description="Polar residues" evidence="1">
    <location>
        <begin position="58"/>
        <end position="68"/>
    </location>
</feature>